<dbReference type="PANTHER" id="PTHR11481">
    <property type="entry name" value="IMMUNOGLOBULIN FC RECEPTOR"/>
    <property type="match status" value="1"/>
</dbReference>
<evidence type="ECO:0000256" key="3">
    <source>
        <dbReference type="SAM" id="MobiDB-lite"/>
    </source>
</evidence>
<evidence type="ECO:0000313" key="6">
    <source>
        <dbReference type="Ensembl" id="ENSATEP00000075030.1"/>
    </source>
</evidence>
<feature type="domain" description="Ig-like" evidence="5">
    <location>
        <begin position="44"/>
        <end position="130"/>
    </location>
</feature>
<keyword evidence="1" id="KW-0732">Signal</keyword>
<keyword evidence="4" id="KW-0472">Membrane</keyword>
<evidence type="ECO:0000313" key="7">
    <source>
        <dbReference type="Proteomes" id="UP000265040"/>
    </source>
</evidence>
<feature type="transmembrane region" description="Helical" evidence="4">
    <location>
        <begin position="293"/>
        <end position="316"/>
    </location>
</feature>
<dbReference type="InterPro" id="IPR036179">
    <property type="entry name" value="Ig-like_dom_sf"/>
</dbReference>
<feature type="transmembrane region" description="Helical" evidence="4">
    <location>
        <begin position="32"/>
        <end position="50"/>
    </location>
</feature>
<organism evidence="6 7">
    <name type="scientific">Anabas testudineus</name>
    <name type="common">Climbing perch</name>
    <name type="synonym">Anthias testudineus</name>
    <dbReference type="NCBI Taxonomy" id="64144"/>
    <lineage>
        <taxon>Eukaryota</taxon>
        <taxon>Metazoa</taxon>
        <taxon>Chordata</taxon>
        <taxon>Craniata</taxon>
        <taxon>Vertebrata</taxon>
        <taxon>Euteleostomi</taxon>
        <taxon>Actinopterygii</taxon>
        <taxon>Neopterygii</taxon>
        <taxon>Teleostei</taxon>
        <taxon>Neoteleostei</taxon>
        <taxon>Acanthomorphata</taxon>
        <taxon>Anabantaria</taxon>
        <taxon>Anabantiformes</taxon>
        <taxon>Anabantoidei</taxon>
        <taxon>Anabantidae</taxon>
        <taxon>Anabas</taxon>
    </lineage>
</organism>
<feature type="region of interest" description="Disordered" evidence="3">
    <location>
        <begin position="327"/>
        <end position="365"/>
    </location>
</feature>
<name>A0AAQ6ICX4_ANATE</name>
<reference evidence="6" key="3">
    <citation type="submission" date="2025-09" db="UniProtKB">
        <authorList>
            <consortium name="Ensembl"/>
        </authorList>
    </citation>
    <scope>IDENTIFICATION</scope>
</reference>
<dbReference type="Gene3D" id="2.60.40.10">
    <property type="entry name" value="Immunoglobulins"/>
    <property type="match status" value="3"/>
</dbReference>
<dbReference type="SUPFAM" id="SSF48726">
    <property type="entry name" value="Immunoglobulin"/>
    <property type="match status" value="3"/>
</dbReference>
<reference evidence="6" key="2">
    <citation type="submission" date="2025-08" db="UniProtKB">
        <authorList>
            <consortium name="Ensembl"/>
        </authorList>
    </citation>
    <scope>IDENTIFICATION</scope>
</reference>
<dbReference type="GeneTree" id="ENSGT00940000163711"/>
<proteinExistence type="predicted"/>
<evidence type="ECO:0000256" key="2">
    <source>
        <dbReference type="ARBA" id="ARBA00023157"/>
    </source>
</evidence>
<evidence type="ECO:0000256" key="4">
    <source>
        <dbReference type="SAM" id="Phobius"/>
    </source>
</evidence>
<dbReference type="Pfam" id="PF13895">
    <property type="entry name" value="Ig_2"/>
    <property type="match status" value="1"/>
</dbReference>
<dbReference type="PANTHER" id="PTHR11481:SF64">
    <property type="entry name" value="FC RECEPTOR-LIKE PROTEIN 4"/>
    <property type="match status" value="1"/>
</dbReference>
<keyword evidence="2" id="KW-1015">Disulfide bond</keyword>
<dbReference type="InterPro" id="IPR007110">
    <property type="entry name" value="Ig-like_dom"/>
</dbReference>
<dbReference type="Proteomes" id="UP000265040">
    <property type="component" value="Chromosome 18"/>
</dbReference>
<accession>A0AAQ6ICX4</accession>
<dbReference type="InterPro" id="IPR003599">
    <property type="entry name" value="Ig_sub"/>
</dbReference>
<dbReference type="InterPro" id="IPR050488">
    <property type="entry name" value="Ig_Fc_receptor"/>
</dbReference>
<dbReference type="GO" id="GO:0007166">
    <property type="term" value="P:cell surface receptor signaling pathway"/>
    <property type="evidence" value="ECO:0007669"/>
    <property type="project" value="TreeGrafter"/>
</dbReference>
<dbReference type="GO" id="GO:0009897">
    <property type="term" value="C:external side of plasma membrane"/>
    <property type="evidence" value="ECO:0007669"/>
    <property type="project" value="TreeGrafter"/>
</dbReference>
<dbReference type="PROSITE" id="PS50835">
    <property type="entry name" value="IG_LIKE"/>
    <property type="match status" value="2"/>
</dbReference>
<dbReference type="InterPro" id="IPR003598">
    <property type="entry name" value="Ig_sub2"/>
</dbReference>
<dbReference type="AlphaFoldDB" id="A0AAQ6ICX4"/>
<sequence length="365" mass="40086">MVQSYIPYIIAQFQVKLSFSATYIKRLMRHPFKYLIIYVTLCVPVFLRVVPNRLQFFEYDSIVFSCEGHGELTGWRVKRRLKGFETICSSSWEMSTGPCTIKNAFIADSGEYWCQASGDTRSSTVNVTVTAGSVILESPVLPVMEGDDVTLRCRKKQAPSNLTAEFYKDGLFMGSSSTGEMIVHSVSRSHEGLYKCSISGAGESPESWLKVTDSEEAMILRCRKKNSPTLPGDTKDDLDVSSDSVGEMIIPSVSKSDEGLYTCSISGAGESAESWLNVRALHKDNHPSCDGSLYAFIVLRIFGTVLLMTVGLVVGLRYYREPRAGMAACPSSETTSSPQTHEKQESPTSLLVTGSSDTSSPSEEP</sequence>
<feature type="domain" description="Ig-like" evidence="5">
    <location>
        <begin position="132"/>
        <end position="212"/>
    </location>
</feature>
<evidence type="ECO:0000259" key="5">
    <source>
        <dbReference type="PROSITE" id="PS50835"/>
    </source>
</evidence>
<dbReference type="GO" id="GO:0006955">
    <property type="term" value="P:immune response"/>
    <property type="evidence" value="ECO:0007669"/>
    <property type="project" value="TreeGrafter"/>
</dbReference>
<keyword evidence="4" id="KW-1133">Transmembrane helix</keyword>
<protein>
    <recommendedName>
        <fullName evidence="5">Ig-like domain-containing protein</fullName>
    </recommendedName>
</protein>
<dbReference type="GO" id="GO:0004888">
    <property type="term" value="F:transmembrane signaling receptor activity"/>
    <property type="evidence" value="ECO:0007669"/>
    <property type="project" value="TreeGrafter"/>
</dbReference>
<dbReference type="InterPro" id="IPR013783">
    <property type="entry name" value="Ig-like_fold"/>
</dbReference>
<keyword evidence="4" id="KW-0812">Transmembrane</keyword>
<dbReference type="Ensembl" id="ENSATET00000078185.1">
    <property type="protein sequence ID" value="ENSATEP00000075030.1"/>
    <property type="gene ID" value="ENSATEG00000030907.1"/>
</dbReference>
<evidence type="ECO:0000256" key="1">
    <source>
        <dbReference type="ARBA" id="ARBA00022729"/>
    </source>
</evidence>
<dbReference type="SMART" id="SM00409">
    <property type="entry name" value="IG"/>
    <property type="match status" value="3"/>
</dbReference>
<feature type="compositionally biased region" description="Polar residues" evidence="3">
    <location>
        <begin position="346"/>
        <end position="365"/>
    </location>
</feature>
<dbReference type="SMART" id="SM00408">
    <property type="entry name" value="IGc2"/>
    <property type="match status" value="2"/>
</dbReference>
<keyword evidence="7" id="KW-1185">Reference proteome</keyword>
<reference evidence="6 7" key="1">
    <citation type="submission" date="2021-04" db="EMBL/GenBank/DDBJ databases">
        <authorList>
            <consortium name="Wellcome Sanger Institute Data Sharing"/>
        </authorList>
    </citation>
    <scope>NUCLEOTIDE SEQUENCE [LARGE SCALE GENOMIC DNA]</scope>
</reference>